<accession>A0ABS4JQ30</accession>
<protein>
    <recommendedName>
        <fullName evidence="4">Lipoprotein</fullName>
    </recommendedName>
</protein>
<evidence type="ECO:0000256" key="1">
    <source>
        <dbReference type="SAM" id="SignalP"/>
    </source>
</evidence>
<proteinExistence type="predicted"/>
<organism evidence="2 3">
    <name type="scientific">Symbiobacterium terraclitae</name>
    <dbReference type="NCBI Taxonomy" id="557451"/>
    <lineage>
        <taxon>Bacteria</taxon>
        <taxon>Bacillati</taxon>
        <taxon>Bacillota</taxon>
        <taxon>Clostridia</taxon>
        <taxon>Eubacteriales</taxon>
        <taxon>Symbiobacteriaceae</taxon>
        <taxon>Symbiobacterium</taxon>
    </lineage>
</organism>
<evidence type="ECO:0000313" key="3">
    <source>
        <dbReference type="Proteomes" id="UP001519289"/>
    </source>
</evidence>
<keyword evidence="3" id="KW-1185">Reference proteome</keyword>
<evidence type="ECO:0000313" key="2">
    <source>
        <dbReference type="EMBL" id="MBP2017652.1"/>
    </source>
</evidence>
<evidence type="ECO:0008006" key="4">
    <source>
        <dbReference type="Google" id="ProtNLM"/>
    </source>
</evidence>
<feature type="chain" id="PRO_5046817508" description="Lipoprotein" evidence="1">
    <location>
        <begin position="22"/>
        <end position="151"/>
    </location>
</feature>
<name>A0ABS4JQ30_9FIRM</name>
<feature type="signal peptide" evidence="1">
    <location>
        <begin position="1"/>
        <end position="21"/>
    </location>
</feature>
<comment type="caution">
    <text evidence="2">The sequence shown here is derived from an EMBL/GenBank/DDBJ whole genome shotgun (WGS) entry which is preliminary data.</text>
</comment>
<keyword evidence="1" id="KW-0732">Signal</keyword>
<reference evidence="2 3" key="1">
    <citation type="submission" date="2021-03" db="EMBL/GenBank/DDBJ databases">
        <title>Genomic Encyclopedia of Type Strains, Phase IV (KMG-IV): sequencing the most valuable type-strain genomes for metagenomic binning, comparative biology and taxonomic classification.</title>
        <authorList>
            <person name="Goeker M."/>
        </authorList>
    </citation>
    <scope>NUCLEOTIDE SEQUENCE [LARGE SCALE GENOMIC DNA]</scope>
    <source>
        <strain evidence="2 3">DSM 27138</strain>
    </source>
</reference>
<dbReference type="RefSeq" id="WP_209465788.1">
    <property type="nucleotide sequence ID" value="NZ_JAGGLG010000006.1"/>
</dbReference>
<dbReference type="Proteomes" id="UP001519289">
    <property type="component" value="Unassembled WGS sequence"/>
</dbReference>
<dbReference type="PROSITE" id="PS51257">
    <property type="entry name" value="PROKAR_LIPOPROTEIN"/>
    <property type="match status" value="1"/>
</dbReference>
<dbReference type="EMBL" id="JAGGLG010000006">
    <property type="protein sequence ID" value="MBP2017652.1"/>
    <property type="molecule type" value="Genomic_DNA"/>
</dbReference>
<sequence>MRFKSISLLLTLLLLTGCGYSREVHVQESPGVLWPSPDEARYGSVQVVWVREYRKPAGLLTFPDGGKPREIALYGIVYQYPAGARLDEASAEQRREIARIELRPVRRWDYGNMHGGSYDWVGPDRFRYRIAYGYRTNEKVAEGEIQVPSLP</sequence>
<gene>
    <name evidence="2" type="ORF">J2Z79_001037</name>
</gene>